<keyword evidence="1" id="KW-1133">Transmembrane helix</keyword>
<keyword evidence="3" id="KW-1185">Reference proteome</keyword>
<evidence type="ECO:0000313" key="3">
    <source>
        <dbReference type="Proteomes" id="UP000829720"/>
    </source>
</evidence>
<gene>
    <name evidence="2" type="ORF">AGOR_G00087110</name>
</gene>
<protein>
    <submittedName>
        <fullName evidence="2">Uncharacterized protein</fullName>
    </submittedName>
</protein>
<sequence>MRTAMVNKSIPVRRRARLRRSVRPELGEVEEDLISEADREAQERREVEESVLTLVGLIATVLNLIVMLVVYIYTAL</sequence>
<organism evidence="2 3">
    <name type="scientific">Albula goreensis</name>
    <dbReference type="NCBI Taxonomy" id="1534307"/>
    <lineage>
        <taxon>Eukaryota</taxon>
        <taxon>Metazoa</taxon>
        <taxon>Chordata</taxon>
        <taxon>Craniata</taxon>
        <taxon>Vertebrata</taxon>
        <taxon>Euteleostomi</taxon>
        <taxon>Actinopterygii</taxon>
        <taxon>Neopterygii</taxon>
        <taxon>Teleostei</taxon>
        <taxon>Albuliformes</taxon>
        <taxon>Albulidae</taxon>
        <taxon>Albula</taxon>
    </lineage>
</organism>
<name>A0A8T3DLD2_9TELE</name>
<keyword evidence="1" id="KW-0472">Membrane</keyword>
<evidence type="ECO:0000256" key="1">
    <source>
        <dbReference type="SAM" id="Phobius"/>
    </source>
</evidence>
<dbReference type="AlphaFoldDB" id="A0A8T3DLD2"/>
<feature type="transmembrane region" description="Helical" evidence="1">
    <location>
        <begin position="51"/>
        <end position="73"/>
    </location>
</feature>
<evidence type="ECO:0000313" key="2">
    <source>
        <dbReference type="EMBL" id="KAI1897811.1"/>
    </source>
</evidence>
<reference evidence="2" key="1">
    <citation type="submission" date="2021-01" db="EMBL/GenBank/DDBJ databases">
        <authorList>
            <person name="Zahm M."/>
            <person name="Roques C."/>
            <person name="Cabau C."/>
            <person name="Klopp C."/>
            <person name="Donnadieu C."/>
            <person name="Jouanno E."/>
            <person name="Lampietro C."/>
            <person name="Louis A."/>
            <person name="Herpin A."/>
            <person name="Echchiki A."/>
            <person name="Berthelot C."/>
            <person name="Parey E."/>
            <person name="Roest-Crollius H."/>
            <person name="Braasch I."/>
            <person name="Postlethwait J."/>
            <person name="Bobe J."/>
            <person name="Montfort J."/>
            <person name="Bouchez O."/>
            <person name="Begum T."/>
            <person name="Mejri S."/>
            <person name="Adams A."/>
            <person name="Chen W.-J."/>
            <person name="Guiguen Y."/>
        </authorList>
    </citation>
    <scope>NUCLEOTIDE SEQUENCE</scope>
    <source>
        <tissue evidence="2">Blood</tissue>
    </source>
</reference>
<comment type="caution">
    <text evidence="2">The sequence shown here is derived from an EMBL/GenBank/DDBJ whole genome shotgun (WGS) entry which is preliminary data.</text>
</comment>
<dbReference type="EMBL" id="JAERUA010000007">
    <property type="protein sequence ID" value="KAI1897811.1"/>
    <property type="molecule type" value="Genomic_DNA"/>
</dbReference>
<dbReference type="Proteomes" id="UP000829720">
    <property type="component" value="Unassembled WGS sequence"/>
</dbReference>
<dbReference type="Pfam" id="PF21954">
    <property type="entry name" value="TUNAR"/>
    <property type="match status" value="1"/>
</dbReference>
<keyword evidence="1" id="KW-0812">Transmembrane</keyword>
<proteinExistence type="predicted"/>
<dbReference type="InterPro" id="IPR054138">
    <property type="entry name" value="TUNAR"/>
</dbReference>
<dbReference type="OrthoDB" id="10547798at2759"/>
<accession>A0A8T3DLD2</accession>